<keyword evidence="1" id="KW-0378">Hydrolase</keyword>
<comment type="caution">
    <text evidence="2">The sequence shown here is derived from an EMBL/GenBank/DDBJ whole genome shotgun (WGS) entry which is preliminary data.</text>
</comment>
<evidence type="ECO:0000313" key="3">
    <source>
        <dbReference type="Proteomes" id="UP000037600"/>
    </source>
</evidence>
<gene>
    <name evidence="2" type="ORF">XM47_15650</name>
</gene>
<dbReference type="EMBL" id="LAZL01000029">
    <property type="protein sequence ID" value="KMT64201.1"/>
    <property type="molecule type" value="Genomic_DNA"/>
</dbReference>
<protein>
    <submittedName>
        <fullName evidence="2">Agmatine deiminase</fullName>
    </submittedName>
</protein>
<reference evidence="2 3" key="1">
    <citation type="submission" date="2015-04" db="EMBL/GenBank/DDBJ databases">
        <title>Draft Genome Sequence of the Novel Agar-Digesting Marine Bacterium Q1.</title>
        <authorList>
            <person name="Li Y."/>
            <person name="Li D."/>
            <person name="Chen G."/>
            <person name="Du Z."/>
        </authorList>
    </citation>
    <scope>NUCLEOTIDE SEQUENCE [LARGE SCALE GENOMIC DNA]</scope>
    <source>
        <strain evidence="2 3">Q1</strain>
    </source>
</reference>
<dbReference type="RefSeq" id="WP_048694585.1">
    <property type="nucleotide sequence ID" value="NZ_KQ130501.1"/>
</dbReference>
<dbReference type="STRING" id="1513271.XM47_15650"/>
<evidence type="ECO:0000256" key="1">
    <source>
        <dbReference type="ARBA" id="ARBA00022801"/>
    </source>
</evidence>
<dbReference type="AlphaFoldDB" id="A0A0J8JIB8"/>
<accession>A0A0J8JIB8</accession>
<organism evidence="2 3">
    <name type="scientific">Catenovulum maritimum</name>
    <dbReference type="NCBI Taxonomy" id="1513271"/>
    <lineage>
        <taxon>Bacteria</taxon>
        <taxon>Pseudomonadati</taxon>
        <taxon>Pseudomonadota</taxon>
        <taxon>Gammaproteobacteria</taxon>
        <taxon>Alteromonadales</taxon>
        <taxon>Alteromonadaceae</taxon>
        <taxon>Catenovulum</taxon>
    </lineage>
</organism>
<name>A0A0J8JIB8_9ALTE</name>
<dbReference type="GO" id="GO:0004668">
    <property type="term" value="F:protein-arginine deiminase activity"/>
    <property type="evidence" value="ECO:0007669"/>
    <property type="project" value="InterPro"/>
</dbReference>
<dbReference type="OrthoDB" id="9808013at2"/>
<dbReference type="Proteomes" id="UP000037600">
    <property type="component" value="Unassembled WGS sequence"/>
</dbReference>
<dbReference type="SUPFAM" id="SSF55909">
    <property type="entry name" value="Pentein"/>
    <property type="match status" value="1"/>
</dbReference>
<dbReference type="Pfam" id="PF04371">
    <property type="entry name" value="PAD_porph"/>
    <property type="match status" value="1"/>
</dbReference>
<keyword evidence="3" id="KW-1185">Reference proteome</keyword>
<dbReference type="PANTHER" id="PTHR31377:SF0">
    <property type="entry name" value="AGMATINE DEIMINASE-RELATED"/>
    <property type="match status" value="1"/>
</dbReference>
<proteinExistence type="predicted"/>
<dbReference type="GO" id="GO:0009446">
    <property type="term" value="P:putrescine biosynthetic process"/>
    <property type="evidence" value="ECO:0007669"/>
    <property type="project" value="InterPro"/>
</dbReference>
<dbReference type="PATRIC" id="fig|1513271.3.peg.3225"/>
<dbReference type="InterPro" id="IPR007466">
    <property type="entry name" value="Peptidyl-Arg-deiminase_porph"/>
</dbReference>
<dbReference type="PANTHER" id="PTHR31377">
    <property type="entry name" value="AGMATINE DEIMINASE-RELATED"/>
    <property type="match status" value="1"/>
</dbReference>
<sequence length="352" mass="39859">MNQYYLPPEWHKQDAIMLTWPHSKTDWASQLKQVEAVYFELVAAISQYQKLVIVCHDTELKQSVIHKLKGKNIGVEQLIFVIAQSNDTWARDHGPITLVDSNSQQIKPLNFTFNAWGDKFSANLDNQINKQLFEQINLTNFQEIDLILEGGSIEADGNGTLMTTAACLLNTNRNKQLSKFEIEEELLSLLGLDKMLWLTQGALAGDDTDAHIDTLARFAPNNQIIYQACDKTDDIHYQPLNDMAQELAEFKNKQGQAYQLIALPWPDAQYSSCGERLPATYANFLILNQAVLMPAYGVVQDELALTILKKAFPEHDVLAINCRPIIEQFGSLHCLTMQLPAGYLCNLERKFK</sequence>
<dbReference type="Gene3D" id="3.75.10.10">
    <property type="entry name" value="L-arginine/glycine Amidinotransferase, Chain A"/>
    <property type="match status" value="1"/>
</dbReference>
<dbReference type="GO" id="GO:0047632">
    <property type="term" value="F:agmatine deiminase activity"/>
    <property type="evidence" value="ECO:0007669"/>
    <property type="project" value="TreeGrafter"/>
</dbReference>
<evidence type="ECO:0000313" key="2">
    <source>
        <dbReference type="EMBL" id="KMT64201.1"/>
    </source>
</evidence>